<proteinExistence type="predicted"/>
<evidence type="ECO:0000313" key="3">
    <source>
        <dbReference type="Proteomes" id="UP000070299"/>
    </source>
</evidence>
<organism evidence="2 3">
    <name type="scientific">Paraglaciecola hydrolytica</name>
    <dbReference type="NCBI Taxonomy" id="1799789"/>
    <lineage>
        <taxon>Bacteria</taxon>
        <taxon>Pseudomonadati</taxon>
        <taxon>Pseudomonadota</taxon>
        <taxon>Gammaproteobacteria</taxon>
        <taxon>Alteromonadales</taxon>
        <taxon>Alteromonadaceae</taxon>
        <taxon>Paraglaciecola</taxon>
    </lineage>
</organism>
<dbReference type="Pfam" id="PF13673">
    <property type="entry name" value="Acetyltransf_10"/>
    <property type="match status" value="1"/>
</dbReference>
<name>A0A148KND5_9ALTE</name>
<dbReference type="EMBL" id="LSNE01000009">
    <property type="protein sequence ID" value="KXI27833.1"/>
    <property type="molecule type" value="Genomic_DNA"/>
</dbReference>
<sequence length="149" mass="17373">MNIRFIQATEQDQAYLLSLRQHTMVEHLEREGLFYSAEQHLLRLQQDYSCAHIIWLDHKKVGLLKFSCQEGQLDIKQIQLEPRYQGQGLGRKILQHLLVNTAHKKAVLSVLKHNPALKLYLAMGFKTVGDDQYEFHMQKMSTDLGENIE</sequence>
<dbReference type="InterPro" id="IPR000182">
    <property type="entry name" value="GNAT_dom"/>
</dbReference>
<dbReference type="InterPro" id="IPR016181">
    <property type="entry name" value="Acyl_CoA_acyltransferase"/>
</dbReference>
<evidence type="ECO:0000259" key="1">
    <source>
        <dbReference type="PROSITE" id="PS51186"/>
    </source>
</evidence>
<dbReference type="GO" id="GO:0016747">
    <property type="term" value="F:acyltransferase activity, transferring groups other than amino-acyl groups"/>
    <property type="evidence" value="ECO:0007669"/>
    <property type="project" value="InterPro"/>
</dbReference>
<dbReference type="STRING" id="1799789.AX660_20115"/>
<dbReference type="OrthoDB" id="5522469at2"/>
<dbReference type="RefSeq" id="WP_068379456.1">
    <property type="nucleotide sequence ID" value="NZ_LSNE01000009.1"/>
</dbReference>
<dbReference type="Gene3D" id="3.40.630.30">
    <property type="match status" value="1"/>
</dbReference>
<feature type="domain" description="N-acetyltransferase" evidence="1">
    <location>
        <begin position="3"/>
        <end position="145"/>
    </location>
</feature>
<keyword evidence="3" id="KW-1185">Reference proteome</keyword>
<evidence type="ECO:0000313" key="2">
    <source>
        <dbReference type="EMBL" id="KXI27833.1"/>
    </source>
</evidence>
<dbReference type="Proteomes" id="UP000070299">
    <property type="component" value="Unassembled WGS sequence"/>
</dbReference>
<gene>
    <name evidence="2" type="ORF">AX660_20115</name>
</gene>
<dbReference type="SUPFAM" id="SSF55729">
    <property type="entry name" value="Acyl-CoA N-acyltransferases (Nat)"/>
    <property type="match status" value="1"/>
</dbReference>
<dbReference type="PROSITE" id="PS51186">
    <property type="entry name" value="GNAT"/>
    <property type="match status" value="1"/>
</dbReference>
<accession>A0A148KND5</accession>
<dbReference type="CDD" id="cd04301">
    <property type="entry name" value="NAT_SF"/>
    <property type="match status" value="1"/>
</dbReference>
<reference evidence="3" key="1">
    <citation type="submission" date="2016-02" db="EMBL/GenBank/DDBJ databases">
        <authorList>
            <person name="Schultz-Johansen M."/>
            <person name="Glaring M.A."/>
            <person name="Bech P.K."/>
            <person name="Stougaard P."/>
        </authorList>
    </citation>
    <scope>NUCLEOTIDE SEQUENCE [LARGE SCALE GENOMIC DNA]</scope>
    <source>
        <strain evidence="3">S66</strain>
    </source>
</reference>
<comment type="caution">
    <text evidence="2">The sequence shown here is derived from an EMBL/GenBank/DDBJ whole genome shotgun (WGS) entry which is preliminary data.</text>
</comment>
<dbReference type="AlphaFoldDB" id="A0A148KND5"/>
<protein>
    <recommendedName>
        <fullName evidence="1">N-acetyltransferase domain-containing protein</fullName>
    </recommendedName>
</protein>